<dbReference type="EMBL" id="DYWT01000207">
    <property type="protein sequence ID" value="HJF32654.1"/>
    <property type="molecule type" value="Genomic_DNA"/>
</dbReference>
<gene>
    <name evidence="1" type="ORF">K8V56_12895</name>
</gene>
<dbReference type="AlphaFoldDB" id="A0A921KEZ8"/>
<evidence type="ECO:0000313" key="2">
    <source>
        <dbReference type="Proteomes" id="UP000698173"/>
    </source>
</evidence>
<dbReference type="Proteomes" id="UP000698173">
    <property type="component" value="Unassembled WGS sequence"/>
</dbReference>
<reference evidence="1" key="1">
    <citation type="journal article" date="2021" name="PeerJ">
        <title>Extensive microbial diversity within the chicken gut microbiome revealed by metagenomics and culture.</title>
        <authorList>
            <person name="Gilroy R."/>
            <person name="Ravi A."/>
            <person name="Getino M."/>
            <person name="Pursley I."/>
            <person name="Horton D.L."/>
            <person name="Alikhan N.F."/>
            <person name="Baker D."/>
            <person name="Gharbi K."/>
            <person name="Hall N."/>
            <person name="Watson M."/>
            <person name="Adriaenssens E.M."/>
            <person name="Foster-Nyarko E."/>
            <person name="Jarju S."/>
            <person name="Secka A."/>
            <person name="Antonio M."/>
            <person name="Oren A."/>
            <person name="Chaudhuri R.R."/>
            <person name="La Ragione R."/>
            <person name="Hildebrand F."/>
            <person name="Pallen M.J."/>
        </authorList>
    </citation>
    <scope>NUCLEOTIDE SEQUENCE</scope>
    <source>
        <strain evidence="1">CHK171-7178</strain>
    </source>
</reference>
<organism evidence="1 2">
    <name type="scientific">Sporosarcina psychrophila</name>
    <name type="common">Bacillus psychrophilus</name>
    <dbReference type="NCBI Taxonomy" id="1476"/>
    <lineage>
        <taxon>Bacteria</taxon>
        <taxon>Bacillati</taxon>
        <taxon>Bacillota</taxon>
        <taxon>Bacilli</taxon>
        <taxon>Bacillales</taxon>
        <taxon>Caryophanaceae</taxon>
        <taxon>Sporosarcina</taxon>
    </lineage>
</organism>
<accession>A0A921KEZ8</accession>
<reference evidence="1" key="2">
    <citation type="submission" date="2021-09" db="EMBL/GenBank/DDBJ databases">
        <authorList>
            <person name="Gilroy R."/>
        </authorList>
    </citation>
    <scope>NUCLEOTIDE SEQUENCE</scope>
    <source>
        <strain evidence="1">CHK171-7178</strain>
    </source>
</reference>
<name>A0A921KEZ8_SPOPS</name>
<comment type="caution">
    <text evidence="1">The sequence shown here is derived from an EMBL/GenBank/DDBJ whole genome shotgun (WGS) entry which is preliminary data.</text>
</comment>
<proteinExistence type="predicted"/>
<sequence length="58" mass="6609">MLERILSALGTDLSTFFSSEFENMPEDLIQLIATVKTLSPEARIKLNEFLRVMKDSAF</sequence>
<evidence type="ECO:0000313" key="1">
    <source>
        <dbReference type="EMBL" id="HJF32654.1"/>
    </source>
</evidence>
<protein>
    <submittedName>
        <fullName evidence="1">Uncharacterized protein</fullName>
    </submittedName>
</protein>